<feature type="transmembrane region" description="Helical" evidence="1">
    <location>
        <begin position="204"/>
        <end position="225"/>
    </location>
</feature>
<feature type="chain" id="PRO_5035266897" description="Polymer-forming cytoskeletal protein" evidence="2">
    <location>
        <begin position="38"/>
        <end position="322"/>
    </location>
</feature>
<feature type="transmembrane region" description="Helical" evidence="1">
    <location>
        <begin position="165"/>
        <end position="184"/>
    </location>
</feature>
<dbReference type="Proteomes" id="UP000597444">
    <property type="component" value="Unassembled WGS sequence"/>
</dbReference>
<feature type="signal peptide" evidence="2">
    <location>
        <begin position="1"/>
        <end position="37"/>
    </location>
</feature>
<evidence type="ECO:0008006" key="5">
    <source>
        <dbReference type="Google" id="ProtNLM"/>
    </source>
</evidence>
<evidence type="ECO:0000313" key="3">
    <source>
        <dbReference type="EMBL" id="GHO94300.1"/>
    </source>
</evidence>
<gene>
    <name evidence="3" type="ORF">KSF_043480</name>
</gene>
<dbReference type="RefSeq" id="WP_220205043.1">
    <property type="nucleotide sequence ID" value="NZ_BNJK01000001.1"/>
</dbReference>
<keyword evidence="1" id="KW-0812">Transmembrane</keyword>
<accession>A0A8J3N3K7</accession>
<proteinExistence type="predicted"/>
<evidence type="ECO:0000256" key="1">
    <source>
        <dbReference type="SAM" id="Phobius"/>
    </source>
</evidence>
<comment type="caution">
    <text evidence="3">The sequence shown here is derived from an EMBL/GenBank/DDBJ whole genome shotgun (WGS) entry which is preliminary data.</text>
</comment>
<keyword evidence="2" id="KW-0732">Signal</keyword>
<organism evidence="3 4">
    <name type="scientific">Reticulibacter mediterranei</name>
    <dbReference type="NCBI Taxonomy" id="2778369"/>
    <lineage>
        <taxon>Bacteria</taxon>
        <taxon>Bacillati</taxon>
        <taxon>Chloroflexota</taxon>
        <taxon>Ktedonobacteria</taxon>
        <taxon>Ktedonobacterales</taxon>
        <taxon>Reticulibacteraceae</taxon>
        <taxon>Reticulibacter</taxon>
    </lineage>
</organism>
<name>A0A8J3N3K7_9CHLR</name>
<feature type="transmembrane region" description="Helical" evidence="1">
    <location>
        <begin position="231"/>
        <end position="252"/>
    </location>
</feature>
<keyword evidence="1" id="KW-0472">Membrane</keyword>
<evidence type="ECO:0000313" key="4">
    <source>
        <dbReference type="Proteomes" id="UP000597444"/>
    </source>
</evidence>
<dbReference type="EMBL" id="BNJK01000001">
    <property type="protein sequence ID" value="GHO94300.1"/>
    <property type="molecule type" value="Genomic_DNA"/>
</dbReference>
<keyword evidence="1" id="KW-1133">Transmembrane helix</keyword>
<protein>
    <recommendedName>
        <fullName evidence="5">Polymer-forming cytoskeletal protein</fullName>
    </recommendedName>
</protein>
<sequence>MLKVVRRFSRLCYLCILSSLWLIAAMMLSGKVPTASAATLSADDGPNPCTGAYHKPAFGSTVVVNSGEVICSNLTSFGSTVIIRGDVIGDVVAFGGDVVIAGDVDGNVMLYSGNVTLQDSAHVNGDIHLCGGRWLHGSDAQLHGSVIDCTHTVSKLVLGDGSLEFHFWSLLTWVALGVLLTSLLPEHVMLVRTTARNKLRRSLVLGMLSILLAPAILAVLVALIIPIPLAILIAIVLIAAWALGTISVGWLIGEYIVRIVSPQHNTRVLQVVVGLTVLVLAGSLPYIGWLVILGAGLLGLGAVFLSRFGTRLYSQPKQPLPM</sequence>
<dbReference type="AlphaFoldDB" id="A0A8J3N3K7"/>
<keyword evidence="4" id="KW-1185">Reference proteome</keyword>
<evidence type="ECO:0000256" key="2">
    <source>
        <dbReference type="SAM" id="SignalP"/>
    </source>
</evidence>
<reference evidence="3" key="1">
    <citation type="submission" date="2020-10" db="EMBL/GenBank/DDBJ databases">
        <title>Taxonomic study of unclassified bacteria belonging to the class Ktedonobacteria.</title>
        <authorList>
            <person name="Yabe S."/>
            <person name="Wang C.M."/>
            <person name="Zheng Y."/>
            <person name="Sakai Y."/>
            <person name="Cavaletti L."/>
            <person name="Monciardini P."/>
            <person name="Donadio S."/>
        </authorList>
    </citation>
    <scope>NUCLEOTIDE SEQUENCE</scope>
    <source>
        <strain evidence="3">ID150040</strain>
    </source>
</reference>